<evidence type="ECO:0000256" key="6">
    <source>
        <dbReference type="PROSITE-ProRule" id="PRU10133"/>
    </source>
</evidence>
<keyword evidence="10" id="KW-1185">Reference proteome</keyword>
<dbReference type="PROSITE" id="PS50127">
    <property type="entry name" value="UBC_2"/>
    <property type="match status" value="1"/>
</dbReference>
<organism evidence="9 10">
    <name type="scientific">Platanthera zijinensis</name>
    <dbReference type="NCBI Taxonomy" id="2320716"/>
    <lineage>
        <taxon>Eukaryota</taxon>
        <taxon>Viridiplantae</taxon>
        <taxon>Streptophyta</taxon>
        <taxon>Embryophyta</taxon>
        <taxon>Tracheophyta</taxon>
        <taxon>Spermatophyta</taxon>
        <taxon>Magnoliopsida</taxon>
        <taxon>Liliopsida</taxon>
        <taxon>Asparagales</taxon>
        <taxon>Orchidaceae</taxon>
        <taxon>Orchidoideae</taxon>
        <taxon>Orchideae</taxon>
        <taxon>Orchidinae</taxon>
        <taxon>Platanthera</taxon>
    </lineage>
</organism>
<dbReference type="InterPro" id="IPR023313">
    <property type="entry name" value="UBQ-conjugating_AS"/>
</dbReference>
<feature type="domain" description="UBC core" evidence="8">
    <location>
        <begin position="6"/>
        <end position="162"/>
    </location>
</feature>
<keyword evidence="4" id="KW-0833">Ubl conjugation pathway</keyword>
<dbReference type="Pfam" id="PF00179">
    <property type="entry name" value="UQ_con"/>
    <property type="match status" value="1"/>
</dbReference>
<sequence>MAQAARLNLRMQKEIKLLVSDPPPGVSFPFLSDEDNTFSNLTTIEARLRGPEDTIYCEGLFTLKIQIPERYPFQPPNVCFVTPIYHPNIDNGGRICLDILNLPPKGAWQPSLNISTVLTSVGLLLSDPNPDDGLMAEASREYKYNKKVFDEKARYWTQRYANPLNVGKDVDDSKSPKMDAKQHSAHAMNPLSDISNAQKLSDKPVDETVGSRKKMRLMGRKLSLKSVAPCREMSIEDKENTASNQEPFILIGRAIDSDEKVPSFSAPPLSCIDRMSVGISNSVVQEPCGDLLESNADITTIIVSDSEESDHEVDRPYKSRISFMRKGTVKNSSVWGTSLWANAAARRVTKWPAAAFAPAAPWEMEENGEIPTAASPLRFQKSSFSSCHLSKTPNQTKPLITLH</sequence>
<evidence type="ECO:0000259" key="8">
    <source>
        <dbReference type="PROSITE" id="PS50127"/>
    </source>
</evidence>
<evidence type="ECO:0000256" key="7">
    <source>
        <dbReference type="SAM" id="MobiDB-lite"/>
    </source>
</evidence>
<dbReference type="Gene3D" id="3.10.110.10">
    <property type="entry name" value="Ubiquitin Conjugating Enzyme"/>
    <property type="match status" value="1"/>
</dbReference>
<evidence type="ECO:0000256" key="3">
    <source>
        <dbReference type="ARBA" id="ARBA00022741"/>
    </source>
</evidence>
<protein>
    <recommendedName>
        <fullName evidence="1">E2 ubiquitin-conjugating enzyme</fullName>
        <ecNumber evidence="1">2.3.2.23</ecNumber>
    </recommendedName>
</protein>
<keyword evidence="5" id="KW-0067">ATP-binding</keyword>
<dbReference type="FunFam" id="3.10.110.10:FF:000041">
    <property type="entry name" value="Ubiquitin-conjugating enzyme E2 T"/>
    <property type="match status" value="1"/>
</dbReference>
<keyword evidence="3" id="KW-0547">Nucleotide-binding</keyword>
<name>A0AAP0B1M9_9ASPA</name>
<dbReference type="SMART" id="SM00212">
    <property type="entry name" value="UBCc"/>
    <property type="match status" value="1"/>
</dbReference>
<keyword evidence="2" id="KW-0808">Transferase</keyword>
<comment type="caution">
    <text evidence="9">The sequence shown here is derived from an EMBL/GenBank/DDBJ whole genome shotgun (WGS) entry which is preliminary data.</text>
</comment>
<dbReference type="EC" id="2.3.2.23" evidence="1"/>
<evidence type="ECO:0000256" key="4">
    <source>
        <dbReference type="ARBA" id="ARBA00022786"/>
    </source>
</evidence>
<proteinExistence type="predicted"/>
<dbReference type="InterPro" id="IPR000608">
    <property type="entry name" value="UBC"/>
</dbReference>
<evidence type="ECO:0000256" key="2">
    <source>
        <dbReference type="ARBA" id="ARBA00022679"/>
    </source>
</evidence>
<feature type="region of interest" description="Disordered" evidence="7">
    <location>
        <begin position="166"/>
        <end position="189"/>
    </location>
</feature>
<dbReference type="CDD" id="cd23805">
    <property type="entry name" value="UBCc_UBE2T"/>
    <property type="match status" value="1"/>
</dbReference>
<dbReference type="Proteomes" id="UP001418222">
    <property type="component" value="Unassembled WGS sequence"/>
</dbReference>
<accession>A0AAP0B1M9</accession>
<feature type="active site" description="Glycyl thioester intermediate" evidence="6">
    <location>
        <position position="96"/>
    </location>
</feature>
<dbReference type="PROSITE" id="PS00183">
    <property type="entry name" value="UBC_1"/>
    <property type="match status" value="1"/>
</dbReference>
<dbReference type="PANTHER" id="PTHR24068">
    <property type="entry name" value="UBIQUITIN-CONJUGATING ENZYME E2"/>
    <property type="match status" value="1"/>
</dbReference>
<dbReference type="GO" id="GO:0005524">
    <property type="term" value="F:ATP binding"/>
    <property type="evidence" value="ECO:0007669"/>
    <property type="project" value="UniProtKB-KW"/>
</dbReference>
<evidence type="ECO:0000256" key="5">
    <source>
        <dbReference type="ARBA" id="ARBA00022840"/>
    </source>
</evidence>
<feature type="compositionally biased region" description="Basic and acidic residues" evidence="7">
    <location>
        <begin position="168"/>
        <end position="182"/>
    </location>
</feature>
<evidence type="ECO:0000256" key="1">
    <source>
        <dbReference type="ARBA" id="ARBA00012486"/>
    </source>
</evidence>
<dbReference type="EMBL" id="JBBWWQ010000017">
    <property type="protein sequence ID" value="KAK8923606.1"/>
    <property type="molecule type" value="Genomic_DNA"/>
</dbReference>
<dbReference type="SUPFAM" id="SSF54495">
    <property type="entry name" value="UBC-like"/>
    <property type="match status" value="1"/>
</dbReference>
<reference evidence="9 10" key="1">
    <citation type="journal article" date="2022" name="Nat. Plants">
        <title>Genomes of leafy and leafless Platanthera orchids illuminate the evolution of mycoheterotrophy.</title>
        <authorList>
            <person name="Li M.H."/>
            <person name="Liu K.W."/>
            <person name="Li Z."/>
            <person name="Lu H.C."/>
            <person name="Ye Q.L."/>
            <person name="Zhang D."/>
            <person name="Wang J.Y."/>
            <person name="Li Y.F."/>
            <person name="Zhong Z.M."/>
            <person name="Liu X."/>
            <person name="Yu X."/>
            <person name="Liu D.K."/>
            <person name="Tu X.D."/>
            <person name="Liu B."/>
            <person name="Hao Y."/>
            <person name="Liao X.Y."/>
            <person name="Jiang Y.T."/>
            <person name="Sun W.H."/>
            <person name="Chen J."/>
            <person name="Chen Y.Q."/>
            <person name="Ai Y."/>
            <person name="Zhai J.W."/>
            <person name="Wu S.S."/>
            <person name="Zhou Z."/>
            <person name="Hsiao Y.Y."/>
            <person name="Wu W.L."/>
            <person name="Chen Y.Y."/>
            <person name="Lin Y.F."/>
            <person name="Hsu J.L."/>
            <person name="Li C.Y."/>
            <person name="Wang Z.W."/>
            <person name="Zhao X."/>
            <person name="Zhong W.Y."/>
            <person name="Ma X.K."/>
            <person name="Ma L."/>
            <person name="Huang J."/>
            <person name="Chen G.Z."/>
            <person name="Huang M.Z."/>
            <person name="Huang L."/>
            <person name="Peng D.H."/>
            <person name="Luo Y.B."/>
            <person name="Zou S.Q."/>
            <person name="Chen S.P."/>
            <person name="Lan S."/>
            <person name="Tsai W.C."/>
            <person name="Van de Peer Y."/>
            <person name="Liu Z.J."/>
        </authorList>
    </citation>
    <scope>NUCLEOTIDE SEQUENCE [LARGE SCALE GENOMIC DNA]</scope>
    <source>
        <strain evidence="9">Lor287</strain>
    </source>
</reference>
<dbReference type="AlphaFoldDB" id="A0AAP0B1M9"/>
<evidence type="ECO:0000313" key="9">
    <source>
        <dbReference type="EMBL" id="KAK8923606.1"/>
    </source>
</evidence>
<gene>
    <name evidence="9" type="primary">UBC37</name>
    <name evidence="9" type="ORF">KSP39_PZI019472</name>
</gene>
<evidence type="ECO:0000313" key="10">
    <source>
        <dbReference type="Proteomes" id="UP001418222"/>
    </source>
</evidence>
<dbReference type="InterPro" id="IPR016135">
    <property type="entry name" value="UBQ-conjugating_enzyme/RWD"/>
</dbReference>
<dbReference type="GO" id="GO:0061631">
    <property type="term" value="F:ubiquitin conjugating enzyme activity"/>
    <property type="evidence" value="ECO:0007669"/>
    <property type="project" value="UniProtKB-EC"/>
</dbReference>